<protein>
    <submittedName>
        <fullName evidence="5">Bifunctional metallophosphatase/5'-nucleotidase</fullName>
    </submittedName>
</protein>
<dbReference type="SUPFAM" id="SSF56300">
    <property type="entry name" value="Metallo-dependent phosphatases"/>
    <property type="match status" value="1"/>
</dbReference>
<dbReference type="PRINTS" id="PR01607">
    <property type="entry name" value="APYRASEFAMLY"/>
</dbReference>
<sequence length="507" mass="56994">MIREIRRRDFIVSGAGWLGSMLAARAVEEKRAKTISIFHTTDLHGHIEPTLSYDGLGDVGGIARCATQIRRWRKQFPDSILVDVGDVYQGTPVGLQSDGRIMIDLFNRLDYDAWVIGNHDFDWGREVLEGNLQHSKAKVLTGNLRIGHKAVGQIDGAWKNVLPWTIRETAGFKIGLVGLTTPGMPFWLAPETLGGVEVFDPAESLKQSVAELKSENVDAIVVMGHMGWRWEEDYANPVPSLLRNIEGVDVYLAGHSHQDRATWYEGNTICSQASYFGIHCGRVDLTFDLESRTLIERKAFTVRMDGRFELDPAVMDTARPQLKEAAETLTRKVCTVKTEIPLRGEDSLRTIFCQAFASALKRDGTEVDGVFHGTFGSGPLEAGEVTVGDCWKHLPYENLLITVELDARELRLILEEEDLNKSSDRVLWPFDLERNSSGEIQEIRLKGAPLKSDKRYLIAMNSYDAQSGGKSMMTLRRITQLKSSNRQMTRIATREALIDWFLEQEII</sequence>
<dbReference type="SUPFAM" id="SSF55816">
    <property type="entry name" value="5'-nucleotidase (syn. UDP-sugar hydrolase), C-terminal domain"/>
    <property type="match status" value="1"/>
</dbReference>
<dbReference type="Proteomes" id="UP001596472">
    <property type="component" value="Unassembled WGS sequence"/>
</dbReference>
<dbReference type="Pfam" id="PF02872">
    <property type="entry name" value="5_nucleotid_C"/>
    <property type="match status" value="1"/>
</dbReference>
<gene>
    <name evidence="5" type="ORF">ACFQY0_03315</name>
</gene>
<evidence type="ECO:0000256" key="2">
    <source>
        <dbReference type="RuleBase" id="RU362119"/>
    </source>
</evidence>
<dbReference type="Pfam" id="PF00149">
    <property type="entry name" value="Metallophos"/>
    <property type="match status" value="1"/>
</dbReference>
<accession>A0ABW2L4E7</accession>
<dbReference type="InterPro" id="IPR036907">
    <property type="entry name" value="5'-Nucleotdase_C_sf"/>
</dbReference>
<dbReference type="InterPro" id="IPR029052">
    <property type="entry name" value="Metallo-depent_PP-like"/>
</dbReference>
<keyword evidence="2" id="KW-0547">Nucleotide-binding</keyword>
<evidence type="ECO:0000313" key="6">
    <source>
        <dbReference type="Proteomes" id="UP001596472"/>
    </source>
</evidence>
<evidence type="ECO:0000259" key="4">
    <source>
        <dbReference type="Pfam" id="PF02872"/>
    </source>
</evidence>
<keyword evidence="2" id="KW-0378">Hydrolase</keyword>
<reference evidence="6" key="1">
    <citation type="journal article" date="2019" name="Int. J. Syst. Evol. Microbiol.">
        <title>The Global Catalogue of Microorganisms (GCM) 10K type strain sequencing project: providing services to taxonomists for standard genome sequencing and annotation.</title>
        <authorList>
            <consortium name="The Broad Institute Genomics Platform"/>
            <consortium name="The Broad Institute Genome Sequencing Center for Infectious Disease"/>
            <person name="Wu L."/>
            <person name="Ma J."/>
        </authorList>
    </citation>
    <scope>NUCLEOTIDE SEQUENCE [LARGE SCALE GENOMIC DNA]</scope>
    <source>
        <strain evidence="6">CGMCC 4.1467</strain>
    </source>
</reference>
<dbReference type="Gene3D" id="3.90.780.10">
    <property type="entry name" value="5'-Nucleotidase, C-terminal domain"/>
    <property type="match status" value="1"/>
</dbReference>
<dbReference type="InterPro" id="IPR004843">
    <property type="entry name" value="Calcineurin-like_PHP"/>
</dbReference>
<feature type="domain" description="5'-Nucleotidase C-terminal" evidence="4">
    <location>
        <begin position="344"/>
        <end position="473"/>
    </location>
</feature>
<proteinExistence type="inferred from homology"/>
<keyword evidence="6" id="KW-1185">Reference proteome</keyword>
<evidence type="ECO:0000256" key="1">
    <source>
        <dbReference type="ARBA" id="ARBA00022729"/>
    </source>
</evidence>
<keyword evidence="1" id="KW-0732">Signal</keyword>
<organism evidence="5 6">
    <name type="scientific">Haloferula chungangensis</name>
    <dbReference type="NCBI Taxonomy" id="1048331"/>
    <lineage>
        <taxon>Bacteria</taxon>
        <taxon>Pseudomonadati</taxon>
        <taxon>Verrucomicrobiota</taxon>
        <taxon>Verrucomicrobiia</taxon>
        <taxon>Verrucomicrobiales</taxon>
        <taxon>Verrucomicrobiaceae</taxon>
        <taxon>Haloferula</taxon>
    </lineage>
</organism>
<name>A0ABW2L4E7_9BACT</name>
<feature type="domain" description="Calcineurin-like phosphoesterase" evidence="3">
    <location>
        <begin position="36"/>
        <end position="258"/>
    </location>
</feature>
<dbReference type="InterPro" id="IPR006179">
    <property type="entry name" value="5_nucleotidase/apyrase"/>
</dbReference>
<dbReference type="Gene3D" id="3.60.21.10">
    <property type="match status" value="1"/>
</dbReference>
<dbReference type="CDD" id="cd00845">
    <property type="entry name" value="MPP_UshA_N_like"/>
    <property type="match status" value="1"/>
</dbReference>
<evidence type="ECO:0000313" key="5">
    <source>
        <dbReference type="EMBL" id="MFC7336193.1"/>
    </source>
</evidence>
<dbReference type="PANTHER" id="PTHR11575:SF24">
    <property type="entry name" value="5'-NUCLEOTIDASE"/>
    <property type="match status" value="1"/>
</dbReference>
<comment type="caution">
    <text evidence="5">The sequence shown here is derived from an EMBL/GenBank/DDBJ whole genome shotgun (WGS) entry which is preliminary data.</text>
</comment>
<dbReference type="InterPro" id="IPR008334">
    <property type="entry name" value="5'-Nucleotdase_C"/>
</dbReference>
<dbReference type="RefSeq" id="WP_379709062.1">
    <property type="nucleotide sequence ID" value="NZ_JBHTBS010000001.1"/>
</dbReference>
<comment type="similarity">
    <text evidence="2">Belongs to the 5'-nucleotidase family.</text>
</comment>
<evidence type="ECO:0000259" key="3">
    <source>
        <dbReference type="Pfam" id="PF00149"/>
    </source>
</evidence>
<dbReference type="PANTHER" id="PTHR11575">
    <property type="entry name" value="5'-NUCLEOTIDASE-RELATED"/>
    <property type="match status" value="1"/>
</dbReference>
<dbReference type="EMBL" id="JBHTBS010000001">
    <property type="protein sequence ID" value="MFC7336193.1"/>
    <property type="molecule type" value="Genomic_DNA"/>
</dbReference>